<dbReference type="Pfam" id="PF02381">
    <property type="entry name" value="MraZ"/>
    <property type="match status" value="2"/>
</dbReference>
<organism evidence="8">
    <name type="scientific">marine sediment metagenome</name>
    <dbReference type="NCBI Taxonomy" id="412755"/>
    <lineage>
        <taxon>unclassified sequences</taxon>
        <taxon>metagenomes</taxon>
        <taxon>ecological metagenomes</taxon>
    </lineage>
</organism>
<reference evidence="8" key="1">
    <citation type="journal article" date="2014" name="Front. Microbiol.">
        <title>High frequency of phylogenetically diverse reductive dehalogenase-homologous genes in deep subseafloor sedimentary metagenomes.</title>
        <authorList>
            <person name="Kawai M."/>
            <person name="Futagami T."/>
            <person name="Toyoda A."/>
            <person name="Takaki Y."/>
            <person name="Nishi S."/>
            <person name="Hori S."/>
            <person name="Arai W."/>
            <person name="Tsubouchi T."/>
            <person name="Morono Y."/>
            <person name="Uchiyama I."/>
            <person name="Ito T."/>
            <person name="Fujiyama A."/>
            <person name="Inagaki F."/>
            <person name="Takami H."/>
        </authorList>
    </citation>
    <scope>NUCLEOTIDE SEQUENCE</scope>
    <source>
        <strain evidence="8">Expedition CK06-06</strain>
    </source>
</reference>
<dbReference type="GO" id="GO:0003700">
    <property type="term" value="F:DNA-binding transcription factor activity"/>
    <property type="evidence" value="ECO:0007669"/>
    <property type="project" value="InterPro"/>
</dbReference>
<evidence type="ECO:0000256" key="5">
    <source>
        <dbReference type="ARBA" id="ARBA00023125"/>
    </source>
</evidence>
<dbReference type="InterPro" id="IPR038619">
    <property type="entry name" value="MraZ_sf"/>
</dbReference>
<keyword evidence="5" id="KW-0238">DNA-binding</keyword>
<protein>
    <recommendedName>
        <fullName evidence="1">Transcriptional regulator MraZ</fullName>
    </recommendedName>
</protein>
<feature type="domain" description="SpoVT-AbrB" evidence="7">
    <location>
        <begin position="60"/>
        <end position="103"/>
    </location>
</feature>
<dbReference type="SUPFAM" id="SSF89447">
    <property type="entry name" value="AbrB/MazE/MraZ-like"/>
    <property type="match status" value="1"/>
</dbReference>
<dbReference type="CDD" id="cd16320">
    <property type="entry name" value="MraZ_N"/>
    <property type="match status" value="1"/>
</dbReference>
<evidence type="ECO:0000259" key="7">
    <source>
        <dbReference type="PROSITE" id="PS51740"/>
    </source>
</evidence>
<dbReference type="CDD" id="cd16321">
    <property type="entry name" value="MraZ_C"/>
    <property type="match status" value="1"/>
</dbReference>
<dbReference type="InterPro" id="IPR007159">
    <property type="entry name" value="SpoVT-AbrB_dom"/>
</dbReference>
<keyword evidence="6" id="KW-0804">Transcription</keyword>
<dbReference type="PROSITE" id="PS51740">
    <property type="entry name" value="SPOVT_ABRB"/>
    <property type="match status" value="2"/>
</dbReference>
<dbReference type="InterPro" id="IPR035644">
    <property type="entry name" value="MraZ_C"/>
</dbReference>
<dbReference type="AlphaFoldDB" id="X1PCF5"/>
<evidence type="ECO:0000256" key="1">
    <source>
        <dbReference type="ARBA" id="ARBA00013860"/>
    </source>
</evidence>
<dbReference type="GO" id="GO:2000143">
    <property type="term" value="P:negative regulation of DNA-templated transcription initiation"/>
    <property type="evidence" value="ECO:0007669"/>
    <property type="project" value="TreeGrafter"/>
</dbReference>
<dbReference type="Gene3D" id="3.40.1550.20">
    <property type="entry name" value="Transcriptional regulator MraZ domain"/>
    <property type="match status" value="1"/>
</dbReference>
<name>X1PCF5_9ZZZZ</name>
<feature type="domain" description="SpoVT-AbrB" evidence="7">
    <location>
        <begin position="1"/>
        <end position="31"/>
    </location>
</feature>
<dbReference type="EMBL" id="BARV01016574">
    <property type="protein sequence ID" value="GAI28589.1"/>
    <property type="molecule type" value="Genomic_DNA"/>
</dbReference>
<dbReference type="InterPro" id="IPR037914">
    <property type="entry name" value="SpoVT-AbrB_sf"/>
</dbReference>
<dbReference type="PANTHER" id="PTHR34701">
    <property type="entry name" value="TRANSCRIPTIONAL REGULATOR MRAZ"/>
    <property type="match status" value="1"/>
</dbReference>
<dbReference type="HAMAP" id="MF_01008">
    <property type="entry name" value="MraZ"/>
    <property type="match status" value="1"/>
</dbReference>
<keyword evidence="2" id="KW-0963">Cytoplasm</keyword>
<feature type="non-terminal residue" evidence="8">
    <location>
        <position position="1"/>
    </location>
</feature>
<dbReference type="PANTHER" id="PTHR34701:SF1">
    <property type="entry name" value="TRANSCRIPTIONAL REGULATOR MRAZ"/>
    <property type="match status" value="1"/>
</dbReference>
<accession>X1PCF5</accession>
<evidence type="ECO:0000256" key="4">
    <source>
        <dbReference type="ARBA" id="ARBA00023015"/>
    </source>
</evidence>
<evidence type="ECO:0000256" key="6">
    <source>
        <dbReference type="ARBA" id="ARBA00023163"/>
    </source>
</evidence>
<gene>
    <name evidence="8" type="ORF">S06H3_28407</name>
</gene>
<dbReference type="InterPro" id="IPR003444">
    <property type="entry name" value="MraZ"/>
</dbReference>
<dbReference type="InterPro" id="IPR035642">
    <property type="entry name" value="MraZ_N"/>
</dbReference>
<sequence>PIPPKFRKELKEGVVLTLGIEKCISAYPLADWKKLAATLTTGSVTPSKLRRLNRAVFATAFSLNIDGQGRVALPAPLREYAEIVDEVVITGANTYLEIWNKVLWEEEKAISREQAWQIIESLERH</sequence>
<keyword evidence="4" id="KW-0805">Transcription regulation</keyword>
<dbReference type="InterPro" id="IPR020603">
    <property type="entry name" value="MraZ_dom"/>
</dbReference>
<dbReference type="GO" id="GO:0000976">
    <property type="term" value="F:transcription cis-regulatory region binding"/>
    <property type="evidence" value="ECO:0007669"/>
    <property type="project" value="TreeGrafter"/>
</dbReference>
<evidence type="ECO:0000313" key="8">
    <source>
        <dbReference type="EMBL" id="GAI28589.1"/>
    </source>
</evidence>
<proteinExistence type="inferred from homology"/>
<evidence type="ECO:0000256" key="2">
    <source>
        <dbReference type="ARBA" id="ARBA00022490"/>
    </source>
</evidence>
<comment type="caution">
    <text evidence="8">The sequence shown here is derived from an EMBL/GenBank/DDBJ whole genome shotgun (WGS) entry which is preliminary data.</text>
</comment>
<keyword evidence="3" id="KW-0677">Repeat</keyword>
<evidence type="ECO:0000256" key="3">
    <source>
        <dbReference type="ARBA" id="ARBA00022737"/>
    </source>
</evidence>